<dbReference type="Proteomes" id="UP000249829">
    <property type="component" value="Unassembled WGS sequence"/>
</dbReference>
<protein>
    <submittedName>
        <fullName evidence="1">Uncharacterized protein</fullName>
    </submittedName>
</protein>
<dbReference type="AlphaFoldDB" id="A0A2V5H7R4"/>
<sequence>MSRDDNRKADNNGRCQLMPTIICYQLLIDSGQMLLNREGSTACSVVELNQRSRLFGLVSKEKKCRLIIEAGSIRQPSALPF</sequence>
<proteinExistence type="predicted"/>
<reference evidence="1 2" key="1">
    <citation type="submission" date="2018-02" db="EMBL/GenBank/DDBJ databases">
        <title>The genomes of Aspergillus section Nigri reveals drivers in fungal speciation.</title>
        <authorList>
            <consortium name="DOE Joint Genome Institute"/>
            <person name="Vesth T.C."/>
            <person name="Nybo J."/>
            <person name="Theobald S."/>
            <person name="Brandl J."/>
            <person name="Frisvad J.C."/>
            <person name="Nielsen K.F."/>
            <person name="Lyhne E.K."/>
            <person name="Kogle M.E."/>
            <person name="Kuo A."/>
            <person name="Riley R."/>
            <person name="Clum A."/>
            <person name="Nolan M."/>
            <person name="Lipzen A."/>
            <person name="Salamov A."/>
            <person name="Henrissat B."/>
            <person name="Wiebenga A."/>
            <person name="De vries R.P."/>
            <person name="Grigoriev I.V."/>
            <person name="Mortensen U.H."/>
            <person name="Andersen M.R."/>
            <person name="Baker S.E."/>
        </authorList>
    </citation>
    <scope>NUCLEOTIDE SEQUENCE [LARGE SCALE GENOMIC DNA]</scope>
    <source>
        <strain evidence="1 2">CBS 115571</strain>
    </source>
</reference>
<evidence type="ECO:0000313" key="1">
    <source>
        <dbReference type="EMBL" id="PYI17724.1"/>
    </source>
</evidence>
<organism evidence="1 2">
    <name type="scientific">Aspergillus violaceofuscus (strain CBS 115571)</name>
    <dbReference type="NCBI Taxonomy" id="1450538"/>
    <lineage>
        <taxon>Eukaryota</taxon>
        <taxon>Fungi</taxon>
        <taxon>Dikarya</taxon>
        <taxon>Ascomycota</taxon>
        <taxon>Pezizomycotina</taxon>
        <taxon>Eurotiomycetes</taxon>
        <taxon>Eurotiomycetidae</taxon>
        <taxon>Eurotiales</taxon>
        <taxon>Aspergillaceae</taxon>
        <taxon>Aspergillus</taxon>
    </lineage>
</organism>
<accession>A0A2V5H7R4</accession>
<gene>
    <name evidence="1" type="ORF">BO99DRAFT_189406</name>
</gene>
<keyword evidence="2" id="KW-1185">Reference proteome</keyword>
<name>A0A2V5H7R4_ASPV1</name>
<dbReference type="EMBL" id="KZ825153">
    <property type="protein sequence ID" value="PYI17724.1"/>
    <property type="molecule type" value="Genomic_DNA"/>
</dbReference>
<evidence type="ECO:0000313" key="2">
    <source>
        <dbReference type="Proteomes" id="UP000249829"/>
    </source>
</evidence>